<evidence type="ECO:0000256" key="1">
    <source>
        <dbReference type="SAM" id="MobiDB-lite"/>
    </source>
</evidence>
<dbReference type="GO" id="GO:0000171">
    <property type="term" value="F:ribonuclease MRP activity"/>
    <property type="evidence" value="ECO:0007669"/>
    <property type="project" value="TreeGrafter"/>
</dbReference>
<evidence type="ECO:0000313" key="3">
    <source>
        <dbReference type="Proteomes" id="UP000813461"/>
    </source>
</evidence>
<dbReference type="GO" id="GO:0005655">
    <property type="term" value="C:nucleolar ribonuclease P complex"/>
    <property type="evidence" value="ECO:0007669"/>
    <property type="project" value="TreeGrafter"/>
</dbReference>
<feature type="compositionally biased region" description="Basic residues" evidence="1">
    <location>
        <begin position="49"/>
        <end position="67"/>
    </location>
</feature>
<dbReference type="GO" id="GO:0008033">
    <property type="term" value="P:tRNA processing"/>
    <property type="evidence" value="ECO:0007669"/>
    <property type="project" value="InterPro"/>
</dbReference>
<name>A0A8K0QYB3_9PLEO</name>
<evidence type="ECO:0000313" key="2">
    <source>
        <dbReference type="EMBL" id="KAH7076056.1"/>
    </source>
</evidence>
<feature type="region of interest" description="Disordered" evidence="1">
    <location>
        <begin position="260"/>
        <end position="303"/>
    </location>
</feature>
<dbReference type="OrthoDB" id="20109at2759"/>
<dbReference type="Proteomes" id="UP000813461">
    <property type="component" value="Unassembled WGS sequence"/>
</dbReference>
<dbReference type="PANTHER" id="PTHR28272:SF1">
    <property type="entry name" value="RIBONUCLEASES P_MRP PROTEIN SUBUNIT POP3"/>
    <property type="match status" value="1"/>
</dbReference>
<reference evidence="2" key="1">
    <citation type="journal article" date="2021" name="Nat. Commun.">
        <title>Genetic determinants of endophytism in the Arabidopsis root mycobiome.</title>
        <authorList>
            <person name="Mesny F."/>
            <person name="Miyauchi S."/>
            <person name="Thiergart T."/>
            <person name="Pickel B."/>
            <person name="Atanasova L."/>
            <person name="Karlsson M."/>
            <person name="Huettel B."/>
            <person name="Barry K.W."/>
            <person name="Haridas S."/>
            <person name="Chen C."/>
            <person name="Bauer D."/>
            <person name="Andreopoulos W."/>
            <person name="Pangilinan J."/>
            <person name="LaButti K."/>
            <person name="Riley R."/>
            <person name="Lipzen A."/>
            <person name="Clum A."/>
            <person name="Drula E."/>
            <person name="Henrissat B."/>
            <person name="Kohler A."/>
            <person name="Grigoriev I.V."/>
            <person name="Martin F.M."/>
            <person name="Hacquard S."/>
        </authorList>
    </citation>
    <scope>NUCLEOTIDE SEQUENCE</scope>
    <source>
        <strain evidence="2">MPI-SDFR-AT-0120</strain>
    </source>
</reference>
<feature type="region of interest" description="Disordered" evidence="1">
    <location>
        <begin position="49"/>
        <end position="92"/>
    </location>
</feature>
<feature type="compositionally biased region" description="Polar residues" evidence="1">
    <location>
        <begin position="13"/>
        <end position="24"/>
    </location>
</feature>
<dbReference type="GO" id="GO:0006364">
    <property type="term" value="P:rRNA processing"/>
    <property type="evidence" value="ECO:0007669"/>
    <property type="project" value="InterPro"/>
</dbReference>
<accession>A0A8K0QYB3</accession>
<dbReference type="PANTHER" id="PTHR28272">
    <property type="entry name" value="RIBONUCLEASES P/MRP PROTEIN SUBUNIT POP3"/>
    <property type="match status" value="1"/>
</dbReference>
<feature type="compositionally biased region" description="Basic and acidic residues" evidence="1">
    <location>
        <begin position="289"/>
        <end position="303"/>
    </location>
</feature>
<feature type="compositionally biased region" description="Basic and acidic residues" evidence="1">
    <location>
        <begin position="263"/>
        <end position="282"/>
    </location>
</feature>
<protein>
    <submittedName>
        <fullName evidence="2">Uncharacterized protein</fullName>
    </submittedName>
</protein>
<sequence length="303" mass="32610">MAPAAKNSKPIFKTSSPFTETQWPEISPHNQDIILDLVCNLLAPLGEHRRTHIQPSKGKKRKRKSQEHKKSEDQNDTSAQHVSSPPPAPEIGKHILVGINSITRHLEALAARTAPPSMPVATSRIDQQTQATTDDDMMSDVQNDPKPLSILILTHPKPSLSPSHAHFPTLIHLSNLHAPSPTSRSPPTLLVPLPTPSDARLAATLHIPRVGALGIFAGAPGAKALEEFVREKVGVTECRWVDEAMGAEWRGVNVRCEGVGGGKDGKGKIAKDEKSGKGEKTKVLGAGEEVGKRNKVESKGVKT</sequence>
<dbReference type="EMBL" id="JAGMVJ010000019">
    <property type="protein sequence ID" value="KAH7076056.1"/>
    <property type="molecule type" value="Genomic_DNA"/>
</dbReference>
<comment type="caution">
    <text evidence="2">The sequence shown here is derived from an EMBL/GenBank/DDBJ whole genome shotgun (WGS) entry which is preliminary data.</text>
</comment>
<dbReference type="GO" id="GO:0005829">
    <property type="term" value="C:cytosol"/>
    <property type="evidence" value="ECO:0007669"/>
    <property type="project" value="TreeGrafter"/>
</dbReference>
<organism evidence="2 3">
    <name type="scientific">Paraphoma chrysanthemicola</name>
    <dbReference type="NCBI Taxonomy" id="798071"/>
    <lineage>
        <taxon>Eukaryota</taxon>
        <taxon>Fungi</taxon>
        <taxon>Dikarya</taxon>
        <taxon>Ascomycota</taxon>
        <taxon>Pezizomycotina</taxon>
        <taxon>Dothideomycetes</taxon>
        <taxon>Pleosporomycetidae</taxon>
        <taxon>Pleosporales</taxon>
        <taxon>Pleosporineae</taxon>
        <taxon>Phaeosphaeriaceae</taxon>
        <taxon>Paraphoma</taxon>
    </lineage>
</organism>
<dbReference type="GO" id="GO:0000172">
    <property type="term" value="C:ribonuclease MRP complex"/>
    <property type="evidence" value="ECO:0007669"/>
    <property type="project" value="TreeGrafter"/>
</dbReference>
<gene>
    <name evidence="2" type="ORF">FB567DRAFT_503907</name>
</gene>
<keyword evidence="3" id="KW-1185">Reference proteome</keyword>
<dbReference type="GO" id="GO:0034965">
    <property type="term" value="P:intronic box C/D snoRNA processing"/>
    <property type="evidence" value="ECO:0007669"/>
    <property type="project" value="TreeGrafter"/>
</dbReference>
<dbReference type="InterPro" id="IPR013241">
    <property type="entry name" value="RNase_P_Pop3"/>
</dbReference>
<dbReference type="GO" id="GO:0004526">
    <property type="term" value="F:ribonuclease P activity"/>
    <property type="evidence" value="ECO:0007669"/>
    <property type="project" value="TreeGrafter"/>
</dbReference>
<feature type="region of interest" description="Disordered" evidence="1">
    <location>
        <begin position="1"/>
        <end position="24"/>
    </location>
</feature>
<dbReference type="AlphaFoldDB" id="A0A8K0QYB3"/>
<proteinExistence type="predicted"/>